<reference evidence="1 2" key="1">
    <citation type="journal article" date="2024" name="J Genomics">
        <title>Draft genome sequencing and assembly of Favolaschia claudopus CIRM-BRFM 2984 isolated from oak limbs.</title>
        <authorList>
            <person name="Navarro D."/>
            <person name="Drula E."/>
            <person name="Chaduli D."/>
            <person name="Cazenave R."/>
            <person name="Ahrendt S."/>
            <person name="Wang J."/>
            <person name="Lipzen A."/>
            <person name="Daum C."/>
            <person name="Barry K."/>
            <person name="Grigoriev I.V."/>
            <person name="Favel A."/>
            <person name="Rosso M.N."/>
            <person name="Martin F."/>
        </authorList>
    </citation>
    <scope>NUCLEOTIDE SEQUENCE [LARGE SCALE GENOMIC DNA]</scope>
    <source>
        <strain evidence="1 2">CIRM-BRFM 2984</strain>
    </source>
</reference>
<dbReference type="EMBL" id="JAWWNJ010000069">
    <property type="protein sequence ID" value="KAK7007885.1"/>
    <property type="molecule type" value="Genomic_DNA"/>
</dbReference>
<accession>A0AAW0AF17</accession>
<evidence type="ECO:0000313" key="1">
    <source>
        <dbReference type="EMBL" id="KAK7007885.1"/>
    </source>
</evidence>
<evidence type="ECO:0008006" key="3">
    <source>
        <dbReference type="Google" id="ProtNLM"/>
    </source>
</evidence>
<organism evidence="1 2">
    <name type="scientific">Favolaschia claudopus</name>
    <dbReference type="NCBI Taxonomy" id="2862362"/>
    <lineage>
        <taxon>Eukaryota</taxon>
        <taxon>Fungi</taxon>
        <taxon>Dikarya</taxon>
        <taxon>Basidiomycota</taxon>
        <taxon>Agaricomycotina</taxon>
        <taxon>Agaricomycetes</taxon>
        <taxon>Agaricomycetidae</taxon>
        <taxon>Agaricales</taxon>
        <taxon>Marasmiineae</taxon>
        <taxon>Mycenaceae</taxon>
        <taxon>Favolaschia</taxon>
    </lineage>
</organism>
<comment type="caution">
    <text evidence="1">The sequence shown here is derived from an EMBL/GenBank/DDBJ whole genome shotgun (WGS) entry which is preliminary data.</text>
</comment>
<dbReference type="Proteomes" id="UP001362999">
    <property type="component" value="Unassembled WGS sequence"/>
</dbReference>
<proteinExistence type="predicted"/>
<dbReference type="AlphaFoldDB" id="A0AAW0AF17"/>
<evidence type="ECO:0000313" key="2">
    <source>
        <dbReference type="Proteomes" id="UP001362999"/>
    </source>
</evidence>
<name>A0AAW0AF17_9AGAR</name>
<protein>
    <recommendedName>
        <fullName evidence="3">F-box domain-containing protein</fullName>
    </recommendedName>
</protein>
<gene>
    <name evidence="1" type="ORF">R3P38DRAFT_2792020</name>
</gene>
<keyword evidence="2" id="KW-1185">Reference proteome</keyword>
<sequence>MPVQSKLLSIPADIHYLLLSILPDFRDLAALILTHRCIYGVFKAGEKTLLEAVARNFLGAFYDEAVILAYEQGLSRYRRTTNKSTAEGIKLTSRIVQSIERNSNVLKSLESFVYGLLKTNKSLYLQDCYDGLEELEYRSESERVAYKKTLLENFVELASFSYTAIPSATESLRMTAAGYKFWRFTLIQEDKHIPFLKELPIREVLELDHYVQGLLKLIWAMRGAGFSDHDTDCVSGILATGPWNIWRLWGALLEGDMEEYMGEPYGEPYEGFFNYAFFDVLERKQLPSLGGTGTGDGFNSIFDGDKATHEVLKRLAAKEKGVDVETDA</sequence>